<organism evidence="1 2">
    <name type="scientific">Methanohalobium evestigatum (strain ATCC BAA-1072 / DSM 3721 / NBRC 107634 / OCM 161 / Z-7303)</name>
    <dbReference type="NCBI Taxonomy" id="644295"/>
    <lineage>
        <taxon>Archaea</taxon>
        <taxon>Methanobacteriati</taxon>
        <taxon>Methanobacteriota</taxon>
        <taxon>Stenosarchaea group</taxon>
        <taxon>Methanomicrobia</taxon>
        <taxon>Methanosarcinales</taxon>
        <taxon>Methanosarcinaceae</taxon>
        <taxon>Methanohalobium</taxon>
    </lineage>
</organism>
<dbReference type="RefSeq" id="WP_013193881.1">
    <property type="nucleotide sequence ID" value="NC_014253.1"/>
</dbReference>
<dbReference type="GeneID" id="9346011"/>
<accession>D7E7X1</accession>
<evidence type="ECO:0000313" key="2">
    <source>
        <dbReference type="Proteomes" id="UP000000391"/>
    </source>
</evidence>
<dbReference type="Proteomes" id="UP000000391">
    <property type="component" value="Chromosome"/>
</dbReference>
<proteinExistence type="predicted"/>
<keyword evidence="2" id="KW-1185">Reference proteome</keyword>
<sequence length="101" mass="11992">MNKDQNSQKKVRCSYCNQTITVDEIYSSYDIMSNLKKMCTEKDVNTRLQYFCSMECEVFFKIKSYKIAGIEKNQIVDLLLSDFQYSKNDILDIVDKYFMES</sequence>
<dbReference type="HOGENOM" id="CLU_2285029_0_0_2"/>
<gene>
    <name evidence="1" type="ordered locus">Metev_0394</name>
</gene>
<dbReference type="AlphaFoldDB" id="D7E7X1"/>
<dbReference type="EMBL" id="CP002069">
    <property type="protein sequence ID" value="ADI73313.1"/>
    <property type="molecule type" value="Genomic_DNA"/>
</dbReference>
<dbReference type="KEGG" id="mev:Metev_0394"/>
<name>D7E7X1_METEZ</name>
<reference evidence="1 2" key="1">
    <citation type="submission" date="2010-06" db="EMBL/GenBank/DDBJ databases">
        <title>Complete sequence chromosome of Methanohalobium evestigatum Z-7303.</title>
        <authorList>
            <consortium name="US DOE Joint Genome Institute"/>
            <person name="Lucas S."/>
            <person name="Copeland A."/>
            <person name="Lapidus A."/>
            <person name="Cheng J.-F."/>
            <person name="Bruce D."/>
            <person name="Goodwin L."/>
            <person name="Pitluck S."/>
            <person name="Saunders E."/>
            <person name="Detter J.C."/>
            <person name="Han C."/>
            <person name="Tapia R."/>
            <person name="Land M."/>
            <person name="Hauser L."/>
            <person name="Kyrpides N."/>
            <person name="Mikhailova N."/>
            <person name="Sieprawska-Lupa M."/>
            <person name="Whitman W.B."/>
            <person name="Anderson I."/>
            <person name="Woyke T."/>
        </authorList>
    </citation>
    <scope>NUCLEOTIDE SEQUENCE [LARGE SCALE GENOMIC DNA]</scope>
    <source>
        <strain evidence="2">ATCC BAA-1072 / DSM 3721 / NBRC 107634 / OCM 161 / Z-7303</strain>
    </source>
</reference>
<evidence type="ECO:0000313" key="1">
    <source>
        <dbReference type="EMBL" id="ADI73313.1"/>
    </source>
</evidence>
<protein>
    <submittedName>
        <fullName evidence="1">Uncharacterized protein</fullName>
    </submittedName>
</protein>